<comment type="caution">
    <text evidence="2">The sequence shown here is derived from an EMBL/GenBank/DDBJ whole genome shotgun (WGS) entry which is preliminary data.</text>
</comment>
<feature type="region of interest" description="Disordered" evidence="1">
    <location>
        <begin position="494"/>
        <end position="513"/>
    </location>
</feature>
<proteinExistence type="predicted"/>
<dbReference type="EMBL" id="JAPFCC010000001">
    <property type="protein sequence ID" value="MCW7551883.1"/>
    <property type="molecule type" value="Genomic_DNA"/>
</dbReference>
<gene>
    <name evidence="2" type="ORF">NX722_04345</name>
</gene>
<evidence type="ECO:0000313" key="2">
    <source>
        <dbReference type="EMBL" id="MCW7551883.1"/>
    </source>
</evidence>
<reference evidence="2 3" key="1">
    <citation type="submission" date="2022-10" db="EMBL/GenBank/DDBJ databases">
        <title>High-quality genome sequences of two octocoral-associated bacteria, Endozoicomonas euniceicola EF212 and Endozoicomonas gorgoniicola PS125.</title>
        <authorList>
            <person name="Chiou Y.-J."/>
            <person name="Chen Y.-H."/>
        </authorList>
    </citation>
    <scope>NUCLEOTIDE SEQUENCE [LARGE SCALE GENOMIC DNA]</scope>
    <source>
        <strain evidence="2 3">PS125</strain>
    </source>
</reference>
<dbReference type="Proteomes" id="UP001209854">
    <property type="component" value="Unassembled WGS sequence"/>
</dbReference>
<organism evidence="2 3">
    <name type="scientific">Endozoicomonas gorgoniicola</name>
    <dbReference type="NCBI Taxonomy" id="1234144"/>
    <lineage>
        <taxon>Bacteria</taxon>
        <taxon>Pseudomonadati</taxon>
        <taxon>Pseudomonadota</taxon>
        <taxon>Gammaproteobacteria</taxon>
        <taxon>Oceanospirillales</taxon>
        <taxon>Endozoicomonadaceae</taxon>
        <taxon>Endozoicomonas</taxon>
    </lineage>
</organism>
<evidence type="ECO:0000313" key="3">
    <source>
        <dbReference type="Proteomes" id="UP001209854"/>
    </source>
</evidence>
<keyword evidence="3" id="KW-1185">Reference proteome</keyword>
<accession>A0ABT3MR83</accession>
<dbReference type="RefSeq" id="WP_262566881.1">
    <property type="nucleotide sequence ID" value="NZ_JAPFCC010000001.1"/>
</dbReference>
<evidence type="ECO:0000256" key="1">
    <source>
        <dbReference type="SAM" id="MobiDB-lite"/>
    </source>
</evidence>
<protein>
    <submittedName>
        <fullName evidence="2">Uncharacterized protein</fullName>
    </submittedName>
</protein>
<name>A0ABT3MR83_9GAMM</name>
<sequence>MAPRLRQIKIIFSIWLILGSITPGEVYAFLFKVTYTDSTGNRVSFFIETLAFADGWEISPSIDRLQGFSAFSSFSSLTILPGRRYTVESVSRSATRGHYVFTIAGGPELHLRDEVTKYLEAFNHGSMSYPEYELDRAVFLALHRIEYLLTHYRLEEIAHNGPNPTHIECHNPGGNQRDLYVHITPDDSESNSSIRRILETLASELQSQGIITAWRRRPQGMRHPDERTVSVIISLPDSRLTGSPSARRLNRQLSTVLQRLGEAEWEGTGTVHFQFGYSAPVSMRLERTELLNFAHSRPLYKDYLLPMHGLHRIFSNDNLVDREPFGFQPQSTGMRSFRDLLTRLRFFNLLGVRTNIPNNNDIQNNNDNLRRNSTRRYFMVSSTVVTRPNNEHRTVPVEENYARILNFLRNLRYPQPLSFDFSYFNMESYNRITVINFLLTVYISNNLTNEQQEEQLSWLPQSLNDISNWYTNHYTWARPWTPVSLSLWRNSPASPNTGRSNRHEPASEQAAQPSVCQDEIYIPMDVFQRITNETADDCDNTICSSAL</sequence>